<gene>
    <name evidence="1" type="ORF">EWU20_09615</name>
</gene>
<keyword evidence="2" id="KW-1185">Reference proteome</keyword>
<dbReference type="Proteomes" id="UP000293583">
    <property type="component" value="Unassembled WGS sequence"/>
</dbReference>
<proteinExistence type="predicted"/>
<reference evidence="1 2" key="1">
    <citation type="submission" date="2019-02" db="EMBL/GenBank/DDBJ databases">
        <title>Genome of a new Bacteroidetes strain.</title>
        <authorList>
            <person name="Pitt A."/>
        </authorList>
    </citation>
    <scope>NUCLEOTIDE SEQUENCE [LARGE SCALE GENOMIC DNA]</scope>
    <source>
        <strain evidence="1 2">103A-SOEBACH</strain>
    </source>
</reference>
<comment type="caution">
    <text evidence="1">The sequence shown here is derived from an EMBL/GenBank/DDBJ whole genome shotgun (WGS) entry which is preliminary data.</text>
</comment>
<sequence>MKKYIALSLLLLGCSQAEEKLSEELQAKVLGLHDVLMPKTEQLVSLKTKLDSLSTGADSTHVRKLISSLDKADKSMMDWMHQFSIDSLGKMDVNTKVIYLKNQYTQLTELQQLTDSTLHAAQKYRP</sequence>
<evidence type="ECO:0000313" key="2">
    <source>
        <dbReference type="Proteomes" id="UP000293583"/>
    </source>
</evidence>
<accession>A0A4Q9BAJ6</accession>
<dbReference type="RefSeq" id="WP_130923667.1">
    <property type="nucleotide sequence ID" value="NZ_JAANOL010000001.1"/>
</dbReference>
<evidence type="ECO:0008006" key="3">
    <source>
        <dbReference type="Google" id="ProtNLM"/>
    </source>
</evidence>
<name>A0A4Q9BAJ6_9BACT</name>
<protein>
    <recommendedName>
        <fullName evidence="3">Viral A-type inclusion protein</fullName>
    </recommendedName>
</protein>
<dbReference type="EMBL" id="SEWY01000004">
    <property type="protein sequence ID" value="TBH72071.1"/>
    <property type="molecule type" value="Genomic_DNA"/>
</dbReference>
<dbReference type="OrthoDB" id="1436925at2"/>
<organism evidence="1 2">
    <name type="scientific">Aquirufa antheringensis</name>
    <dbReference type="NCBI Taxonomy" id="2516559"/>
    <lineage>
        <taxon>Bacteria</taxon>
        <taxon>Pseudomonadati</taxon>
        <taxon>Bacteroidota</taxon>
        <taxon>Cytophagia</taxon>
        <taxon>Cytophagales</taxon>
        <taxon>Flectobacillaceae</taxon>
        <taxon>Aquirufa</taxon>
    </lineage>
</organism>
<evidence type="ECO:0000313" key="1">
    <source>
        <dbReference type="EMBL" id="TBH72071.1"/>
    </source>
</evidence>
<dbReference type="AlphaFoldDB" id="A0A4Q9BAJ6"/>